<name>U9T5V0_RHIID</name>
<protein>
    <submittedName>
        <fullName evidence="1">Uncharacterized protein</fullName>
    </submittedName>
</protein>
<reference evidence="1" key="1">
    <citation type="submission" date="2013-07" db="EMBL/GenBank/DDBJ databases">
        <title>The genome of an arbuscular mycorrhizal fungus provides insights into the evolution of the oldest plant symbiosis.</title>
        <authorList>
            <consortium name="DOE Joint Genome Institute"/>
            <person name="Tisserant E."/>
            <person name="Malbreil M."/>
            <person name="Kuo A."/>
            <person name="Kohler A."/>
            <person name="Symeonidi A."/>
            <person name="Balestrini R."/>
            <person name="Charron P."/>
            <person name="Duensing N."/>
            <person name="Frei-dit-Frey N."/>
            <person name="Gianinazzi-Pearson V."/>
            <person name="Gilbert B."/>
            <person name="Handa Y."/>
            <person name="Hijri M."/>
            <person name="Kaul R."/>
            <person name="Kawaguchi M."/>
            <person name="Krajinski F."/>
            <person name="Lammers P."/>
            <person name="Lapierre D."/>
            <person name="Masclaux F.G."/>
            <person name="Murat C."/>
            <person name="Morin E."/>
            <person name="Ndikumana S."/>
            <person name="Pagni M."/>
            <person name="Petitpierre D."/>
            <person name="Requena N."/>
            <person name="Rosikiewicz P."/>
            <person name="Riley R."/>
            <person name="Saito K."/>
            <person name="San Clemente H."/>
            <person name="Shapiro H."/>
            <person name="van Tuinen D."/>
            <person name="Becard G."/>
            <person name="Bonfante P."/>
            <person name="Paszkowski U."/>
            <person name="Shachar-Hill Y."/>
            <person name="Young J.P."/>
            <person name="Sanders I.R."/>
            <person name="Henrissat B."/>
            <person name="Rensing S.A."/>
            <person name="Grigoriev I.V."/>
            <person name="Corradi N."/>
            <person name="Roux C."/>
            <person name="Martin F."/>
        </authorList>
    </citation>
    <scope>NUCLEOTIDE SEQUENCE</scope>
    <source>
        <strain evidence="1">DAOM 197198</strain>
    </source>
</reference>
<dbReference type="EMBL" id="KI294980">
    <property type="protein sequence ID" value="ESA03495.1"/>
    <property type="molecule type" value="Genomic_DNA"/>
</dbReference>
<evidence type="ECO:0000313" key="1">
    <source>
        <dbReference type="EMBL" id="ESA03495.1"/>
    </source>
</evidence>
<dbReference type="HOGENOM" id="CLU_2211359_0_0_1"/>
<organism evidence="1">
    <name type="scientific">Rhizophagus irregularis (strain DAOM 181602 / DAOM 197198 / MUCL 43194)</name>
    <name type="common">Arbuscular mycorrhizal fungus</name>
    <name type="synonym">Glomus intraradices</name>
    <dbReference type="NCBI Taxonomy" id="747089"/>
    <lineage>
        <taxon>Eukaryota</taxon>
        <taxon>Fungi</taxon>
        <taxon>Fungi incertae sedis</taxon>
        <taxon>Mucoromycota</taxon>
        <taxon>Glomeromycotina</taxon>
        <taxon>Glomeromycetes</taxon>
        <taxon>Glomerales</taxon>
        <taxon>Glomeraceae</taxon>
        <taxon>Rhizophagus</taxon>
    </lineage>
</organism>
<dbReference type="AlphaFoldDB" id="U9T5V0"/>
<sequence>MTSSQVFWKRDGKCCQLHHVVDCICYNSRCSNQPELSGSDAIRTDTRLFYGASTMKNDTIIPTQRVRGREVRSIVPFPFLVTIAGVLGNTKIMQKNVDIMLENAKKT</sequence>
<accession>U9T5V0</accession>
<gene>
    <name evidence="1" type="ORF">GLOINDRAFT_5504</name>
</gene>
<dbReference type="VEuPathDB" id="FungiDB:RhiirFUN_011348"/>
<proteinExistence type="predicted"/>